<name>A0A0F7V4C1_TOXGV</name>
<feature type="compositionally biased region" description="Basic and acidic residues" evidence="1">
    <location>
        <begin position="236"/>
        <end position="257"/>
    </location>
</feature>
<gene>
    <name evidence="2" type="ORF">BN1205_086160</name>
</gene>
<evidence type="ECO:0000313" key="2">
    <source>
        <dbReference type="EMBL" id="CEL75580.1"/>
    </source>
</evidence>
<sequence>MASCVMRTTSAARPVPSFLEELFRGVVEGKSSLLRGHFSRRGTDTFRLPHIQFGEPPTGAARLATKLTRSAKAASNSCGAREATDDVMIWEGRRCHSLMNRFRSDSLTVDSPVGRSPPRPRLGKRALQSQAGHCTRRRSTTEAPQKCTVASSDGQQRVTAALLNSTGCSSFGHHAWVRRCWSVVCNSSTASPLGVVSHFGAFPLRLFSSATKQTGTQISRAVGEAFSAPVATNEASQKKDSNKLGGKERLTQSERSRKYSVSAGQLGCTPRHFNLNSWSGGDTVKSLAAAEQWEPSPLTLKQHQQVVVWKKDRTCILCKKEVQGGNVEKVETACEKAWRFLSGYSRSAHVCPILPQMRILRYGELPLRDRAKFDAKLRRE</sequence>
<dbReference type="EMBL" id="LN714499">
    <property type="protein sequence ID" value="CEL75580.1"/>
    <property type="molecule type" value="Genomic_DNA"/>
</dbReference>
<feature type="region of interest" description="Disordered" evidence="1">
    <location>
        <begin position="230"/>
        <end position="257"/>
    </location>
</feature>
<proteinExistence type="predicted"/>
<protein>
    <submittedName>
        <fullName evidence="2">Uncharacterized protein</fullName>
    </submittedName>
</protein>
<accession>A0A0F7V4C1</accession>
<organism evidence="2">
    <name type="scientific">Toxoplasma gondii (strain ATCC 50861 / VEG)</name>
    <dbReference type="NCBI Taxonomy" id="432359"/>
    <lineage>
        <taxon>Eukaryota</taxon>
        <taxon>Sar</taxon>
        <taxon>Alveolata</taxon>
        <taxon>Apicomplexa</taxon>
        <taxon>Conoidasida</taxon>
        <taxon>Coccidia</taxon>
        <taxon>Eucoccidiorida</taxon>
        <taxon>Eimeriorina</taxon>
        <taxon>Sarcocystidae</taxon>
        <taxon>Toxoplasma</taxon>
    </lineage>
</organism>
<evidence type="ECO:0000256" key="1">
    <source>
        <dbReference type="SAM" id="MobiDB-lite"/>
    </source>
</evidence>
<feature type="region of interest" description="Disordered" evidence="1">
    <location>
        <begin position="107"/>
        <end position="148"/>
    </location>
</feature>
<reference evidence="2" key="1">
    <citation type="journal article" date="2015" name="PLoS ONE">
        <title>Comprehensive Evaluation of Toxoplasma gondii VEG and Neospora caninum LIV Genomes with Tachyzoite Stage Transcriptome and Proteome Defines Novel Transcript Features.</title>
        <authorList>
            <person name="Ramaprasad A."/>
            <person name="Mourier T."/>
            <person name="Naeem R."/>
            <person name="Malas T.B."/>
            <person name="Moussa E."/>
            <person name="Panigrahi A."/>
            <person name="Vermont S.J."/>
            <person name="Otto T.D."/>
            <person name="Wastling J."/>
            <person name="Pain A."/>
        </authorList>
    </citation>
    <scope>NUCLEOTIDE SEQUENCE</scope>
    <source>
        <strain evidence="2">VEG</strain>
    </source>
</reference>
<dbReference type="AlphaFoldDB" id="A0A0F7V4C1"/>